<name>A0A7I8DRF8_9FIRM</name>
<keyword evidence="4" id="KW-1185">Reference proteome</keyword>
<sequence length="266" mass="28266">MGFFKDFKEDLSQAVNELLPEDVLAGETEGNTTKEKDEAAKEQETSETLQADALEEKETKKTQTEIEDTQPEEDNVDKELLEALLTSDVDLLKEEKQLVDEEQTMDEKPNKSGNDGTDVSDEVTVIAKSTILTGNITTDGSLEVIGTIKGDIDCKGKLSIIGTVNGNCSAPDVYIGAKRFEGTVTSEGNVRIGLGTVIIGDILGTAGFIAGAVKGDIDITGPIVIDSSAIIKGNIKAASIQINNGAVIEGYCSLSYAAVNIDNIFE</sequence>
<feature type="compositionally biased region" description="Acidic residues" evidence="2">
    <location>
        <begin position="65"/>
        <end position="76"/>
    </location>
</feature>
<evidence type="ECO:0000313" key="4">
    <source>
        <dbReference type="Proteomes" id="UP000515703"/>
    </source>
</evidence>
<proteinExistence type="inferred from homology"/>
<feature type="compositionally biased region" description="Basic and acidic residues" evidence="2">
    <location>
        <begin position="99"/>
        <end position="110"/>
    </location>
</feature>
<evidence type="ECO:0000256" key="2">
    <source>
        <dbReference type="SAM" id="MobiDB-lite"/>
    </source>
</evidence>
<feature type="compositionally biased region" description="Basic and acidic residues" evidence="2">
    <location>
        <begin position="54"/>
        <end position="64"/>
    </location>
</feature>
<reference evidence="3 4" key="2">
    <citation type="submission" date="2020-08" db="EMBL/GenBank/DDBJ databases">
        <authorList>
            <person name="Ueki A."/>
            <person name="Tonouchi A."/>
        </authorList>
    </citation>
    <scope>NUCLEOTIDE SEQUENCE [LARGE SCALE GENOMIC DNA]</scope>
    <source>
        <strain evidence="3 4">CTTW</strain>
    </source>
</reference>
<feature type="region of interest" description="Disordered" evidence="2">
    <location>
        <begin position="99"/>
        <end position="119"/>
    </location>
</feature>
<comment type="similarity">
    <text evidence="1">Belongs to the bactofilin family.</text>
</comment>
<evidence type="ECO:0000313" key="3">
    <source>
        <dbReference type="EMBL" id="BCK00258.1"/>
    </source>
</evidence>
<reference evidence="3 4" key="1">
    <citation type="submission" date="2020-08" db="EMBL/GenBank/DDBJ databases">
        <title>Draft genome sequencing of an Anaerocolumna strain isolated from anoxic soil subjected to BSD treatment.</title>
        <authorList>
            <person name="Uek A."/>
            <person name="Tonouchi A."/>
        </authorList>
    </citation>
    <scope>NUCLEOTIDE SEQUENCE [LARGE SCALE GENOMIC DNA]</scope>
    <source>
        <strain evidence="3 4">CTTW</strain>
    </source>
</reference>
<feature type="compositionally biased region" description="Basic and acidic residues" evidence="2">
    <location>
        <begin position="32"/>
        <end position="44"/>
    </location>
</feature>
<evidence type="ECO:0000256" key="1">
    <source>
        <dbReference type="ARBA" id="ARBA00044755"/>
    </source>
</evidence>
<accession>A0A7I8DRF8</accession>
<dbReference type="PANTHER" id="PTHR35024:SF4">
    <property type="entry name" value="POLYMER-FORMING CYTOSKELETAL PROTEIN"/>
    <property type="match status" value="1"/>
</dbReference>
<protein>
    <recommendedName>
        <fullName evidence="5">Polymer-forming cytoskeletal protein</fullName>
    </recommendedName>
</protein>
<evidence type="ECO:0008006" key="5">
    <source>
        <dbReference type="Google" id="ProtNLM"/>
    </source>
</evidence>
<dbReference type="PANTHER" id="PTHR35024">
    <property type="entry name" value="HYPOTHETICAL CYTOSOLIC PROTEIN"/>
    <property type="match status" value="1"/>
</dbReference>
<organism evidence="3 4">
    <name type="scientific">Anaerocolumna chitinilytica</name>
    <dbReference type="NCBI Taxonomy" id="1727145"/>
    <lineage>
        <taxon>Bacteria</taxon>
        <taxon>Bacillati</taxon>
        <taxon>Bacillota</taxon>
        <taxon>Clostridia</taxon>
        <taxon>Lachnospirales</taxon>
        <taxon>Lachnospiraceae</taxon>
        <taxon>Anaerocolumna</taxon>
    </lineage>
</organism>
<dbReference type="Pfam" id="PF04519">
    <property type="entry name" value="Bactofilin"/>
    <property type="match status" value="2"/>
</dbReference>
<dbReference type="RefSeq" id="WP_185255949.1">
    <property type="nucleotide sequence ID" value="NZ_AP023368.1"/>
</dbReference>
<dbReference type="EMBL" id="AP023368">
    <property type="protein sequence ID" value="BCK00258.1"/>
    <property type="molecule type" value="Genomic_DNA"/>
</dbReference>
<dbReference type="AlphaFoldDB" id="A0A7I8DRF8"/>
<dbReference type="KEGG" id="acht:bsdcttw_32980"/>
<feature type="region of interest" description="Disordered" evidence="2">
    <location>
        <begin position="18"/>
        <end position="76"/>
    </location>
</feature>
<dbReference type="Proteomes" id="UP000515703">
    <property type="component" value="Chromosome"/>
</dbReference>
<gene>
    <name evidence="3" type="ORF">bsdcttw_32980</name>
</gene>
<dbReference type="InterPro" id="IPR007607">
    <property type="entry name" value="BacA/B"/>
</dbReference>